<dbReference type="Proteomes" id="UP000218811">
    <property type="component" value="Unassembled WGS sequence"/>
</dbReference>
<dbReference type="SUPFAM" id="SSF51735">
    <property type="entry name" value="NAD(P)-binding Rossmann-fold domains"/>
    <property type="match status" value="1"/>
</dbReference>
<accession>A0A2H3JN41</accession>
<evidence type="ECO:0000313" key="3">
    <source>
        <dbReference type="Proteomes" id="UP000218811"/>
    </source>
</evidence>
<dbReference type="STRING" id="742152.A0A2H3JN41"/>
<dbReference type="OMA" id="FKRVCEE"/>
<keyword evidence="3" id="KW-1185">Reference proteome</keyword>
<dbReference type="GO" id="GO:0016491">
    <property type="term" value="F:oxidoreductase activity"/>
    <property type="evidence" value="ECO:0007669"/>
    <property type="project" value="UniProtKB-KW"/>
</dbReference>
<name>A0A2H3JN41_WOLCO</name>
<dbReference type="PANTHER" id="PTHR47534">
    <property type="entry name" value="YALI0E05731P"/>
    <property type="match status" value="1"/>
</dbReference>
<sequence>MPLLAAAQTANASHTFPSKPVAVFLGGTSGIGQAMAEALARYTKGDVHIVLCGRNRTAAESIIASFPKSTSSGAEAQHEFAQCDATLMSNIDTTTSALISRLPKVNYLVLSSGFLSMSGRDDTSEGIDKRMALHYYGRWKFIHDLLPLLQKASDAGEDAKVMTVLGAGNGGKIDLDDLALRKNYSAARAGSASPTYSDLMTEVFAEKEPGISFVHAYPGVVRTPLLNCVIKTLVYPISVSPEQCAEHMLYALLAGSAGASRRDNKGDDIGKKNYWGTEEARKRLWDHTADEISRAVNRMSSSFTL</sequence>
<protein>
    <submittedName>
        <fullName evidence="2">NAD(P)-binding protein</fullName>
    </submittedName>
</protein>
<dbReference type="PRINTS" id="PR00081">
    <property type="entry name" value="GDHRDH"/>
</dbReference>
<proteinExistence type="predicted"/>
<gene>
    <name evidence="2" type="ORF">WOLCODRAFT_122256</name>
</gene>
<dbReference type="Pfam" id="PF00106">
    <property type="entry name" value="adh_short"/>
    <property type="match status" value="1"/>
</dbReference>
<dbReference type="AlphaFoldDB" id="A0A2H3JN41"/>
<dbReference type="OrthoDB" id="2898509at2759"/>
<dbReference type="InterPro" id="IPR002347">
    <property type="entry name" value="SDR_fam"/>
</dbReference>
<evidence type="ECO:0000256" key="1">
    <source>
        <dbReference type="ARBA" id="ARBA00023002"/>
    </source>
</evidence>
<dbReference type="InterPro" id="IPR052228">
    <property type="entry name" value="Sec_Metab_Biosynth_Oxidored"/>
</dbReference>
<dbReference type="InterPro" id="IPR036291">
    <property type="entry name" value="NAD(P)-bd_dom_sf"/>
</dbReference>
<dbReference type="PANTHER" id="PTHR47534:SF3">
    <property type="entry name" value="ALCOHOL DEHYDROGENASE-LIKE C-TERMINAL DOMAIN-CONTAINING PROTEIN"/>
    <property type="match status" value="1"/>
</dbReference>
<evidence type="ECO:0000313" key="2">
    <source>
        <dbReference type="EMBL" id="PCH43600.1"/>
    </source>
</evidence>
<organism evidence="2 3">
    <name type="scientific">Wolfiporia cocos (strain MD-104)</name>
    <name type="common">Brown rot fungus</name>
    <dbReference type="NCBI Taxonomy" id="742152"/>
    <lineage>
        <taxon>Eukaryota</taxon>
        <taxon>Fungi</taxon>
        <taxon>Dikarya</taxon>
        <taxon>Basidiomycota</taxon>
        <taxon>Agaricomycotina</taxon>
        <taxon>Agaricomycetes</taxon>
        <taxon>Polyporales</taxon>
        <taxon>Phaeolaceae</taxon>
        <taxon>Wolfiporia</taxon>
    </lineage>
</organism>
<dbReference type="EMBL" id="KB468146">
    <property type="protein sequence ID" value="PCH43600.1"/>
    <property type="molecule type" value="Genomic_DNA"/>
</dbReference>
<keyword evidence="1" id="KW-0560">Oxidoreductase</keyword>
<reference evidence="2 3" key="1">
    <citation type="journal article" date="2012" name="Science">
        <title>The Paleozoic origin of enzymatic lignin decomposition reconstructed from 31 fungal genomes.</title>
        <authorList>
            <person name="Floudas D."/>
            <person name="Binder M."/>
            <person name="Riley R."/>
            <person name="Barry K."/>
            <person name="Blanchette R.A."/>
            <person name="Henrissat B."/>
            <person name="Martinez A.T."/>
            <person name="Otillar R."/>
            <person name="Spatafora J.W."/>
            <person name="Yadav J.S."/>
            <person name="Aerts A."/>
            <person name="Benoit I."/>
            <person name="Boyd A."/>
            <person name="Carlson A."/>
            <person name="Copeland A."/>
            <person name="Coutinho P.M."/>
            <person name="de Vries R.P."/>
            <person name="Ferreira P."/>
            <person name="Findley K."/>
            <person name="Foster B."/>
            <person name="Gaskell J."/>
            <person name="Glotzer D."/>
            <person name="Gorecki P."/>
            <person name="Heitman J."/>
            <person name="Hesse C."/>
            <person name="Hori C."/>
            <person name="Igarashi K."/>
            <person name="Jurgens J.A."/>
            <person name="Kallen N."/>
            <person name="Kersten P."/>
            <person name="Kohler A."/>
            <person name="Kuees U."/>
            <person name="Kumar T.K.A."/>
            <person name="Kuo A."/>
            <person name="LaButti K."/>
            <person name="Larrondo L.F."/>
            <person name="Lindquist E."/>
            <person name="Ling A."/>
            <person name="Lombard V."/>
            <person name="Lucas S."/>
            <person name="Lundell T."/>
            <person name="Martin R."/>
            <person name="McLaughlin D.J."/>
            <person name="Morgenstern I."/>
            <person name="Morin E."/>
            <person name="Murat C."/>
            <person name="Nagy L.G."/>
            <person name="Nolan M."/>
            <person name="Ohm R.A."/>
            <person name="Patyshakuliyeva A."/>
            <person name="Rokas A."/>
            <person name="Ruiz-Duenas F.J."/>
            <person name="Sabat G."/>
            <person name="Salamov A."/>
            <person name="Samejima M."/>
            <person name="Schmutz J."/>
            <person name="Slot J.C."/>
            <person name="St John F."/>
            <person name="Stenlid J."/>
            <person name="Sun H."/>
            <person name="Sun S."/>
            <person name="Syed K."/>
            <person name="Tsang A."/>
            <person name="Wiebenga A."/>
            <person name="Young D."/>
            <person name="Pisabarro A."/>
            <person name="Eastwood D.C."/>
            <person name="Martin F."/>
            <person name="Cullen D."/>
            <person name="Grigoriev I.V."/>
            <person name="Hibbett D.S."/>
        </authorList>
    </citation>
    <scope>NUCLEOTIDE SEQUENCE [LARGE SCALE GENOMIC DNA]</scope>
    <source>
        <strain evidence="2 3">MD-104</strain>
    </source>
</reference>
<dbReference type="Gene3D" id="3.40.50.720">
    <property type="entry name" value="NAD(P)-binding Rossmann-like Domain"/>
    <property type="match status" value="1"/>
</dbReference>